<dbReference type="PANTHER" id="PTHR42852:SF6">
    <property type="entry name" value="THIOL:DISULFIDE INTERCHANGE PROTEIN DSBE"/>
    <property type="match status" value="1"/>
</dbReference>
<evidence type="ECO:0000256" key="3">
    <source>
        <dbReference type="ARBA" id="ARBA00023157"/>
    </source>
</evidence>
<comment type="caution">
    <text evidence="8">The sequence shown here is derived from an EMBL/GenBank/DDBJ whole genome shotgun (WGS) entry which is preliminary data.</text>
</comment>
<dbReference type="CDD" id="cd02966">
    <property type="entry name" value="TlpA_like_family"/>
    <property type="match status" value="1"/>
</dbReference>
<keyword evidence="6" id="KW-0732">Signal</keyword>
<comment type="subcellular location">
    <subcellularLocation>
        <location evidence="1">Cell envelope</location>
    </subcellularLocation>
</comment>
<dbReference type="InterPro" id="IPR013766">
    <property type="entry name" value="Thioredoxin_domain"/>
</dbReference>
<keyword evidence="2" id="KW-0201">Cytochrome c-type biogenesis</keyword>
<keyword evidence="9" id="KW-1185">Reference proteome</keyword>
<keyword evidence="5" id="KW-0175">Coiled coil</keyword>
<proteinExistence type="predicted"/>
<keyword evidence="4" id="KW-0676">Redox-active center</keyword>
<feature type="signal peptide" evidence="6">
    <location>
        <begin position="1"/>
        <end position="21"/>
    </location>
</feature>
<protein>
    <submittedName>
        <fullName evidence="8">TlpA family protein disulfide reductase</fullName>
    </submittedName>
</protein>
<dbReference type="PANTHER" id="PTHR42852">
    <property type="entry name" value="THIOL:DISULFIDE INTERCHANGE PROTEIN DSBE"/>
    <property type="match status" value="1"/>
</dbReference>
<dbReference type="PROSITE" id="PS51352">
    <property type="entry name" value="THIOREDOXIN_2"/>
    <property type="match status" value="1"/>
</dbReference>
<dbReference type="SUPFAM" id="SSF52833">
    <property type="entry name" value="Thioredoxin-like"/>
    <property type="match status" value="1"/>
</dbReference>
<evidence type="ECO:0000259" key="7">
    <source>
        <dbReference type="PROSITE" id="PS51352"/>
    </source>
</evidence>
<evidence type="ECO:0000256" key="1">
    <source>
        <dbReference type="ARBA" id="ARBA00004196"/>
    </source>
</evidence>
<dbReference type="PROSITE" id="PS00194">
    <property type="entry name" value="THIOREDOXIN_1"/>
    <property type="match status" value="1"/>
</dbReference>
<accession>A0ABV9PD65</accession>
<sequence length="300" mass="35032">MTKIKFLFLAFISLLSHLSFAQDEATIEKEILELHQPTKRIQDSLAKLQKEVYAKIEVEKDTDVKEQLKLRLDTLENQKDQNGINELKLDFVFVKKHPDSPAAFKLLMRHVSRFYGMNFYDNYAEAFQNFTPEIRNSEKGKEMETKLKYFKQSKVGSPAPEFSLKDSNEKFISLADFQHKNYVLIDFWASWCAPCLEELPYIKELYQKYQSQGFEVISITKDEKSDLWRKAIAKEKIEYWKHISLAENGSTMDKDYFVNGIPHKILIDKNGIIIGKWKGGGENNKHDLQALLKSIFEAKK</sequence>
<evidence type="ECO:0000256" key="5">
    <source>
        <dbReference type="SAM" id="Coils"/>
    </source>
</evidence>
<name>A0ABV9PD65_9FLAO</name>
<dbReference type="EMBL" id="JBHSGV010000004">
    <property type="protein sequence ID" value="MFC4748189.1"/>
    <property type="molecule type" value="Genomic_DNA"/>
</dbReference>
<gene>
    <name evidence="8" type="ORF">ACFO5S_12075</name>
</gene>
<dbReference type="Proteomes" id="UP001595935">
    <property type="component" value="Unassembled WGS sequence"/>
</dbReference>
<evidence type="ECO:0000256" key="4">
    <source>
        <dbReference type="ARBA" id="ARBA00023284"/>
    </source>
</evidence>
<dbReference type="InterPro" id="IPR017937">
    <property type="entry name" value="Thioredoxin_CS"/>
</dbReference>
<feature type="domain" description="Thioredoxin" evidence="7">
    <location>
        <begin position="153"/>
        <end position="297"/>
    </location>
</feature>
<dbReference type="InterPro" id="IPR036249">
    <property type="entry name" value="Thioredoxin-like_sf"/>
</dbReference>
<evidence type="ECO:0000256" key="2">
    <source>
        <dbReference type="ARBA" id="ARBA00022748"/>
    </source>
</evidence>
<feature type="coiled-coil region" evidence="5">
    <location>
        <begin position="58"/>
        <end position="85"/>
    </location>
</feature>
<dbReference type="Gene3D" id="3.40.30.10">
    <property type="entry name" value="Glutaredoxin"/>
    <property type="match status" value="1"/>
</dbReference>
<dbReference type="InterPro" id="IPR050553">
    <property type="entry name" value="Thioredoxin_ResA/DsbE_sf"/>
</dbReference>
<dbReference type="RefSeq" id="WP_213258178.1">
    <property type="nucleotide sequence ID" value="NZ_JAGYWA010000004.1"/>
</dbReference>
<feature type="chain" id="PRO_5045180977" evidence="6">
    <location>
        <begin position="22"/>
        <end position="300"/>
    </location>
</feature>
<keyword evidence="3" id="KW-1015">Disulfide bond</keyword>
<dbReference type="Pfam" id="PF00578">
    <property type="entry name" value="AhpC-TSA"/>
    <property type="match status" value="1"/>
</dbReference>
<dbReference type="InterPro" id="IPR000866">
    <property type="entry name" value="AhpC/TSA"/>
</dbReference>
<evidence type="ECO:0000313" key="9">
    <source>
        <dbReference type="Proteomes" id="UP001595935"/>
    </source>
</evidence>
<evidence type="ECO:0000313" key="8">
    <source>
        <dbReference type="EMBL" id="MFC4748189.1"/>
    </source>
</evidence>
<organism evidence="8 9">
    <name type="scientific">Flavobacterium branchiicola</name>
    <dbReference type="NCBI Taxonomy" id="1114875"/>
    <lineage>
        <taxon>Bacteria</taxon>
        <taxon>Pseudomonadati</taxon>
        <taxon>Bacteroidota</taxon>
        <taxon>Flavobacteriia</taxon>
        <taxon>Flavobacteriales</taxon>
        <taxon>Flavobacteriaceae</taxon>
        <taxon>Flavobacterium</taxon>
    </lineage>
</organism>
<evidence type="ECO:0000256" key="6">
    <source>
        <dbReference type="SAM" id="SignalP"/>
    </source>
</evidence>
<reference evidence="9" key="1">
    <citation type="journal article" date="2019" name="Int. J. Syst. Evol. Microbiol.">
        <title>The Global Catalogue of Microorganisms (GCM) 10K type strain sequencing project: providing services to taxonomists for standard genome sequencing and annotation.</title>
        <authorList>
            <consortium name="The Broad Institute Genomics Platform"/>
            <consortium name="The Broad Institute Genome Sequencing Center for Infectious Disease"/>
            <person name="Wu L."/>
            <person name="Ma J."/>
        </authorList>
    </citation>
    <scope>NUCLEOTIDE SEQUENCE [LARGE SCALE GENOMIC DNA]</scope>
    <source>
        <strain evidence="9">WYCCWR 13023</strain>
    </source>
</reference>